<reference evidence="1" key="1">
    <citation type="submission" date="2019-08" db="EMBL/GenBank/DDBJ databases">
        <authorList>
            <person name="Kucharzyk K."/>
            <person name="Murdoch R.W."/>
            <person name="Higgins S."/>
            <person name="Loffler F."/>
        </authorList>
    </citation>
    <scope>NUCLEOTIDE SEQUENCE</scope>
</reference>
<evidence type="ECO:0000313" key="1">
    <source>
        <dbReference type="EMBL" id="MPM02742.1"/>
    </source>
</evidence>
<proteinExistence type="predicted"/>
<protein>
    <recommendedName>
        <fullName evidence="2">Outer membrane protein beta-barrel domain-containing protein</fullName>
    </recommendedName>
</protein>
<dbReference type="EMBL" id="VSSQ01000893">
    <property type="protein sequence ID" value="MPM02742.1"/>
    <property type="molecule type" value="Genomic_DNA"/>
</dbReference>
<sequence length="182" mass="20499">MKSILRVFAIILITLSSFAASAQNDDIGSGLKNHLFTGGSLGLTFGNETNIEAAPLFGYHLSNVVSFGIGGSYQYFHSRYYNESMNITGGRAFFRIHPLRPVFLHAEYQVLTYKTNIFNAPTYEVQTIVAEGLLVGAGYREYLSDRLSTTIMLLYDLNYTKYSPYSNPLFRFGIEWAFPVKK</sequence>
<dbReference type="AlphaFoldDB" id="A0A644WG44"/>
<comment type="caution">
    <text evidence="1">The sequence shown here is derived from an EMBL/GenBank/DDBJ whole genome shotgun (WGS) entry which is preliminary data.</text>
</comment>
<name>A0A644WG44_9ZZZZ</name>
<organism evidence="1">
    <name type="scientific">bioreactor metagenome</name>
    <dbReference type="NCBI Taxonomy" id="1076179"/>
    <lineage>
        <taxon>unclassified sequences</taxon>
        <taxon>metagenomes</taxon>
        <taxon>ecological metagenomes</taxon>
    </lineage>
</organism>
<accession>A0A644WG44</accession>
<gene>
    <name evidence="1" type="ORF">SDC9_48997</name>
</gene>
<evidence type="ECO:0008006" key="2">
    <source>
        <dbReference type="Google" id="ProtNLM"/>
    </source>
</evidence>